<reference evidence="1 2" key="1">
    <citation type="submission" date="2016-10" db="EMBL/GenBank/DDBJ databases">
        <title>The genome sequence of Colletotrichum fioriniae PJ7.</title>
        <authorList>
            <person name="Baroncelli R."/>
        </authorList>
    </citation>
    <scope>NUCLEOTIDE SEQUENCE [LARGE SCALE GENOMIC DNA]</scope>
    <source>
        <strain evidence="1 2">IMI 309622</strain>
    </source>
</reference>
<protein>
    <submittedName>
        <fullName evidence="1">Uncharacterized protein</fullName>
    </submittedName>
</protein>
<name>A0AAI9YUX3_9PEZI</name>
<evidence type="ECO:0000313" key="1">
    <source>
        <dbReference type="EMBL" id="KAK1525646.1"/>
    </source>
</evidence>
<dbReference type="GeneID" id="85339773"/>
<dbReference type="EMBL" id="MOOE01000008">
    <property type="protein sequence ID" value="KAK1525646.1"/>
    <property type="molecule type" value="Genomic_DNA"/>
</dbReference>
<dbReference type="Proteomes" id="UP001240678">
    <property type="component" value="Unassembled WGS sequence"/>
</dbReference>
<dbReference type="RefSeq" id="XP_060312500.1">
    <property type="nucleotide sequence ID" value="XM_060456226.1"/>
</dbReference>
<comment type="caution">
    <text evidence="1">The sequence shown here is derived from an EMBL/GenBank/DDBJ whole genome shotgun (WGS) entry which is preliminary data.</text>
</comment>
<sequence>MAYLKLFTLGLAPGLNGPDIQSLQKGARGARSECRMRCWHWFKAQHQTIKPGRANLNLESLLLRMLAAPISQRQNCGLCGLLDTGSSAAAQKANTMDKRFACFFFTCLASRFSPRMGPLARSSVQCTVRIPEDVTRLSEFESHQSLADCKFGSSILWIPCDVVCGSATPTKHFLPVPHPSTILVDSRQKIVSVSLAPRFTPIQMI</sequence>
<organism evidence="1 2">
    <name type="scientific">Colletotrichum costaricense</name>
    <dbReference type="NCBI Taxonomy" id="1209916"/>
    <lineage>
        <taxon>Eukaryota</taxon>
        <taxon>Fungi</taxon>
        <taxon>Dikarya</taxon>
        <taxon>Ascomycota</taxon>
        <taxon>Pezizomycotina</taxon>
        <taxon>Sordariomycetes</taxon>
        <taxon>Hypocreomycetidae</taxon>
        <taxon>Glomerellales</taxon>
        <taxon>Glomerellaceae</taxon>
        <taxon>Colletotrichum</taxon>
        <taxon>Colletotrichum acutatum species complex</taxon>
    </lineage>
</organism>
<dbReference type="AlphaFoldDB" id="A0AAI9YUX3"/>
<proteinExistence type="predicted"/>
<gene>
    <name evidence="1" type="ORF">CCOS01_08064</name>
</gene>
<keyword evidence="2" id="KW-1185">Reference proteome</keyword>
<evidence type="ECO:0000313" key="2">
    <source>
        <dbReference type="Proteomes" id="UP001240678"/>
    </source>
</evidence>
<accession>A0AAI9YUX3</accession>